<accession>A0A0A8ZG23</accession>
<organism evidence="1">
    <name type="scientific">Arundo donax</name>
    <name type="common">Giant reed</name>
    <name type="synonym">Donax arundinaceus</name>
    <dbReference type="NCBI Taxonomy" id="35708"/>
    <lineage>
        <taxon>Eukaryota</taxon>
        <taxon>Viridiplantae</taxon>
        <taxon>Streptophyta</taxon>
        <taxon>Embryophyta</taxon>
        <taxon>Tracheophyta</taxon>
        <taxon>Spermatophyta</taxon>
        <taxon>Magnoliopsida</taxon>
        <taxon>Liliopsida</taxon>
        <taxon>Poales</taxon>
        <taxon>Poaceae</taxon>
        <taxon>PACMAD clade</taxon>
        <taxon>Arundinoideae</taxon>
        <taxon>Arundineae</taxon>
        <taxon>Arundo</taxon>
    </lineage>
</organism>
<dbReference type="EMBL" id="GBRH01261307">
    <property type="protein sequence ID" value="JAD36588.1"/>
    <property type="molecule type" value="Transcribed_RNA"/>
</dbReference>
<dbReference type="AlphaFoldDB" id="A0A0A8ZG23"/>
<reference evidence="1" key="2">
    <citation type="journal article" date="2015" name="Data Brief">
        <title>Shoot transcriptome of the giant reed, Arundo donax.</title>
        <authorList>
            <person name="Barrero R.A."/>
            <person name="Guerrero F.D."/>
            <person name="Moolhuijzen P."/>
            <person name="Goolsby J.A."/>
            <person name="Tidwell J."/>
            <person name="Bellgard S.E."/>
            <person name="Bellgard M.I."/>
        </authorList>
    </citation>
    <scope>NUCLEOTIDE SEQUENCE</scope>
    <source>
        <tissue evidence="1">Shoot tissue taken approximately 20 cm above the soil surface</tissue>
    </source>
</reference>
<proteinExistence type="predicted"/>
<reference evidence="1" key="1">
    <citation type="submission" date="2014-09" db="EMBL/GenBank/DDBJ databases">
        <authorList>
            <person name="Magalhaes I.L.F."/>
            <person name="Oliveira U."/>
            <person name="Santos F.R."/>
            <person name="Vidigal T.H.D.A."/>
            <person name="Brescovit A.D."/>
            <person name="Santos A.J."/>
        </authorList>
    </citation>
    <scope>NUCLEOTIDE SEQUENCE</scope>
    <source>
        <tissue evidence="1">Shoot tissue taken approximately 20 cm above the soil surface</tissue>
    </source>
</reference>
<name>A0A0A8ZG23_ARUDO</name>
<sequence>MHLMMVYGQYLFHVMPLPSLSVGETVFGKIQMQVCRRIWISNTHLTLQCPTVNIADMQTQN</sequence>
<protein>
    <submittedName>
        <fullName evidence="1">Uncharacterized protein</fullName>
    </submittedName>
</protein>
<evidence type="ECO:0000313" key="1">
    <source>
        <dbReference type="EMBL" id="JAD36588.1"/>
    </source>
</evidence>